<accession>A0A8H7SI85</accession>
<gene>
    <name evidence="2" type="ORF">INT48_006771</name>
</gene>
<dbReference type="AlphaFoldDB" id="A0A8H7SI85"/>
<proteinExistence type="predicted"/>
<dbReference type="EMBL" id="JAEPRE010000263">
    <property type="protein sequence ID" value="KAG2229556.1"/>
    <property type="molecule type" value="Genomic_DNA"/>
</dbReference>
<reference evidence="2" key="1">
    <citation type="submission" date="2021-01" db="EMBL/GenBank/DDBJ databases">
        <title>Metabolic potential, ecology and presence of endohyphal bacteria is reflected in genomic diversity of Mucoromycotina.</title>
        <authorList>
            <person name="Muszewska A."/>
            <person name="Okrasinska A."/>
            <person name="Steczkiewicz K."/>
            <person name="Drgas O."/>
            <person name="Orlowska M."/>
            <person name="Perlinska-Lenart U."/>
            <person name="Aleksandrzak-Piekarczyk T."/>
            <person name="Szatraj K."/>
            <person name="Zielenkiewicz U."/>
            <person name="Pilsyk S."/>
            <person name="Malc E."/>
            <person name="Mieczkowski P."/>
            <person name="Kruszewska J.S."/>
            <person name="Biernat P."/>
            <person name="Pawlowska J."/>
        </authorList>
    </citation>
    <scope>NUCLEOTIDE SEQUENCE</scope>
    <source>
        <strain evidence="2">WA0000018081</strain>
    </source>
</reference>
<organism evidence="2 3">
    <name type="scientific">Thamnidium elegans</name>
    <dbReference type="NCBI Taxonomy" id="101142"/>
    <lineage>
        <taxon>Eukaryota</taxon>
        <taxon>Fungi</taxon>
        <taxon>Fungi incertae sedis</taxon>
        <taxon>Mucoromycota</taxon>
        <taxon>Mucoromycotina</taxon>
        <taxon>Mucoromycetes</taxon>
        <taxon>Mucorales</taxon>
        <taxon>Mucorineae</taxon>
        <taxon>Mucoraceae</taxon>
        <taxon>Thamnidium</taxon>
    </lineage>
</organism>
<keyword evidence="3" id="KW-1185">Reference proteome</keyword>
<comment type="caution">
    <text evidence="2">The sequence shown here is derived from an EMBL/GenBank/DDBJ whole genome shotgun (WGS) entry which is preliminary data.</text>
</comment>
<evidence type="ECO:0000313" key="2">
    <source>
        <dbReference type="EMBL" id="KAG2229556.1"/>
    </source>
</evidence>
<evidence type="ECO:0000313" key="3">
    <source>
        <dbReference type="Proteomes" id="UP000613177"/>
    </source>
</evidence>
<sequence length="572" mass="66357">MLIQFKDKCFELDKENNVVLSSSQVPKLKKYLPNDLNIDQPDHFLPPAPDRDFMNSDGFNKQLKSLFDTNHLQLIQSTYFGPRESKESTLQKSPLNKALVDHIPPKNEQRQSLDVYIIKQALVKYIVNFINLWNNPKRLNNLLNRLLRVPLKIHLAPIREKKLKNFVEKKKLKREEKLKHNKDLTMSDYPSISKERDKFTKKSKKDYANAPKWLKRAERCDGRIKTYSEVLKEEEGDDSEELELEISSEHNPVSINDLLLLEDKRPLKNTDLPFVLMANQVFNNTGYSEKALRICPFTSPGHLNALSMDASAISSLFYVRVSETLIRNTSSNSRKAITQKIDSKVTPKQLSISAKKDINDRIALLKAESNALELQLKNAVQTRTNHIITSDIKEHHKLLTKRHNNEVMVIRENLKATKSRICNLQKQLNFSEYGKDFTKKDENIVKKFEITKENYKCFERTEDIELDEQVRYSEDLLSSGTDNGLVTMTETTKLNIKQVKFHLKLFNKYSILNDIKEDDQDAELNFSDDDINQATLCKTFKVHSSDLQFRGGVKISLMKLEKLKKRTEAEKL</sequence>
<dbReference type="Proteomes" id="UP000613177">
    <property type="component" value="Unassembled WGS sequence"/>
</dbReference>
<name>A0A8H7SI85_9FUNG</name>
<keyword evidence="1" id="KW-0175">Coiled coil</keyword>
<feature type="coiled-coil region" evidence="1">
    <location>
        <begin position="355"/>
        <end position="382"/>
    </location>
</feature>
<evidence type="ECO:0000256" key="1">
    <source>
        <dbReference type="SAM" id="Coils"/>
    </source>
</evidence>
<protein>
    <submittedName>
        <fullName evidence="2">Uncharacterized protein</fullName>
    </submittedName>
</protein>